<evidence type="ECO:0000256" key="5">
    <source>
        <dbReference type="SAM" id="MobiDB-lite"/>
    </source>
</evidence>
<feature type="domain" description="NlpC/P60" evidence="7">
    <location>
        <begin position="47"/>
        <end position="171"/>
    </location>
</feature>
<reference evidence="8 9" key="1">
    <citation type="submission" date="2016-11" db="EMBL/GenBank/DDBJ databases">
        <authorList>
            <person name="Jaros S."/>
            <person name="Januszkiewicz K."/>
            <person name="Wedrychowicz H."/>
        </authorList>
    </citation>
    <scope>NUCLEOTIDE SEQUENCE [LARGE SCALE GENOMIC DNA]</scope>
    <source>
        <strain evidence="8 9">DSM 18899</strain>
    </source>
</reference>
<comment type="similarity">
    <text evidence="1">Belongs to the peptidase C40 family.</text>
</comment>
<dbReference type="RefSeq" id="WP_072428927.1">
    <property type="nucleotide sequence ID" value="NZ_FPKR01000009.1"/>
</dbReference>
<keyword evidence="2" id="KW-0645">Protease</keyword>
<name>A0A1K2HKX3_9NEIS</name>
<feature type="signal peptide" evidence="6">
    <location>
        <begin position="1"/>
        <end position="19"/>
    </location>
</feature>
<feature type="chain" id="PRO_5009678495" evidence="6">
    <location>
        <begin position="20"/>
        <end position="212"/>
    </location>
</feature>
<evidence type="ECO:0000259" key="7">
    <source>
        <dbReference type="PROSITE" id="PS51935"/>
    </source>
</evidence>
<dbReference type="Proteomes" id="UP000186513">
    <property type="component" value="Unassembled WGS sequence"/>
</dbReference>
<accession>A0A1K2HKX3</accession>
<sequence>MTLKYRHLLLIPLACLALAKPADETSPAATSHEPSDALSEFEGDAGTRFSQDIMLQALGLIGVTYRWGGNSPESGLDCSGFIKYVFQQALNIALPHNALAISRLGEDIEKEALKPGDLVFFNTLGRKFSHVGIYLGDDRFIHSPRAGSKVQIVRITDAYWAKRYNGGRRVTQESVAERGPQLEQLLQQAREVSKKKSSRKPAKKKSSRKKRS</sequence>
<keyword evidence="3" id="KW-0378">Hydrolase</keyword>
<protein>
    <submittedName>
        <fullName evidence="8">NlpC/P60 family protein</fullName>
    </submittedName>
</protein>
<keyword evidence="6" id="KW-0732">Signal</keyword>
<keyword evidence="4" id="KW-0788">Thiol protease</keyword>
<dbReference type="SUPFAM" id="SSF54001">
    <property type="entry name" value="Cysteine proteinases"/>
    <property type="match status" value="1"/>
</dbReference>
<organism evidence="8 9">
    <name type="scientific">Chitinimonas taiwanensis DSM 18899</name>
    <dbReference type="NCBI Taxonomy" id="1121279"/>
    <lineage>
        <taxon>Bacteria</taxon>
        <taxon>Pseudomonadati</taxon>
        <taxon>Pseudomonadota</taxon>
        <taxon>Betaproteobacteria</taxon>
        <taxon>Neisseriales</taxon>
        <taxon>Chitinibacteraceae</taxon>
        <taxon>Chitinimonas</taxon>
    </lineage>
</organism>
<evidence type="ECO:0000313" key="8">
    <source>
        <dbReference type="EMBL" id="SFZ77430.1"/>
    </source>
</evidence>
<evidence type="ECO:0000313" key="9">
    <source>
        <dbReference type="Proteomes" id="UP000186513"/>
    </source>
</evidence>
<evidence type="ECO:0000256" key="6">
    <source>
        <dbReference type="SAM" id="SignalP"/>
    </source>
</evidence>
<dbReference type="STRING" id="1121279.SAMN02745887_02418"/>
<evidence type="ECO:0000256" key="2">
    <source>
        <dbReference type="ARBA" id="ARBA00022670"/>
    </source>
</evidence>
<dbReference type="PROSITE" id="PS51935">
    <property type="entry name" value="NLPC_P60"/>
    <property type="match status" value="1"/>
</dbReference>
<feature type="compositionally biased region" description="Basic residues" evidence="5">
    <location>
        <begin position="193"/>
        <end position="212"/>
    </location>
</feature>
<dbReference type="PANTHER" id="PTHR47053:SF1">
    <property type="entry name" value="MUREIN DD-ENDOPEPTIDASE MEPH-RELATED"/>
    <property type="match status" value="1"/>
</dbReference>
<feature type="region of interest" description="Disordered" evidence="5">
    <location>
        <begin position="188"/>
        <end position="212"/>
    </location>
</feature>
<dbReference type="InterPro" id="IPR051202">
    <property type="entry name" value="Peptidase_C40"/>
</dbReference>
<dbReference type="PANTHER" id="PTHR47053">
    <property type="entry name" value="MUREIN DD-ENDOPEPTIDASE MEPH-RELATED"/>
    <property type="match status" value="1"/>
</dbReference>
<dbReference type="Gene3D" id="3.90.1720.10">
    <property type="entry name" value="endopeptidase domain like (from Nostoc punctiforme)"/>
    <property type="match status" value="1"/>
</dbReference>
<dbReference type="EMBL" id="FPKR01000009">
    <property type="protein sequence ID" value="SFZ77430.1"/>
    <property type="molecule type" value="Genomic_DNA"/>
</dbReference>
<evidence type="ECO:0000256" key="3">
    <source>
        <dbReference type="ARBA" id="ARBA00022801"/>
    </source>
</evidence>
<gene>
    <name evidence="8" type="ORF">SAMN02745887_02418</name>
</gene>
<dbReference type="Pfam" id="PF00877">
    <property type="entry name" value="NLPC_P60"/>
    <property type="match status" value="1"/>
</dbReference>
<evidence type="ECO:0000256" key="4">
    <source>
        <dbReference type="ARBA" id="ARBA00022807"/>
    </source>
</evidence>
<proteinExistence type="inferred from homology"/>
<dbReference type="InterPro" id="IPR038765">
    <property type="entry name" value="Papain-like_cys_pep_sf"/>
</dbReference>
<dbReference type="OrthoDB" id="9807055at2"/>
<evidence type="ECO:0000256" key="1">
    <source>
        <dbReference type="ARBA" id="ARBA00007074"/>
    </source>
</evidence>
<dbReference type="AlphaFoldDB" id="A0A1K2HKX3"/>
<dbReference type="GO" id="GO:0006508">
    <property type="term" value="P:proteolysis"/>
    <property type="evidence" value="ECO:0007669"/>
    <property type="project" value="UniProtKB-KW"/>
</dbReference>
<keyword evidence="9" id="KW-1185">Reference proteome</keyword>
<dbReference type="GO" id="GO:0008234">
    <property type="term" value="F:cysteine-type peptidase activity"/>
    <property type="evidence" value="ECO:0007669"/>
    <property type="project" value="UniProtKB-KW"/>
</dbReference>
<dbReference type="InterPro" id="IPR000064">
    <property type="entry name" value="NLP_P60_dom"/>
</dbReference>